<feature type="transmembrane region" description="Helical" evidence="1">
    <location>
        <begin position="48"/>
        <end position="68"/>
    </location>
</feature>
<dbReference type="AlphaFoldDB" id="A0A0P0YPT0"/>
<sequence>MHKLQNTKLELKHILIIIFIIILAIISFVFVVGYIISYVDPKHSITGYSIAISFVGVFATFGGAYLGAKVSGDNSRKLYEYQKNEKNKQIINKLEIAASIKMIKVLNHSNIAKESRLNLYVAPEDNRTYDEIMSSGIMETLDLIDGYANPIIELLEDREIYEGSPNLYRSLLKMFNECNRMNYHINQIDIKDKSGRLPEDFNNLSEDERDYLQDTVHEYRGYVRKDILINFVEFEFIENILNDCASEILNSISEENKLVESIDFKNHIDMRYTLNL</sequence>
<dbReference type="EMBL" id="AB930127">
    <property type="protein sequence ID" value="BAT22925.1"/>
    <property type="molecule type" value="Genomic_DNA"/>
</dbReference>
<keyword evidence="1" id="KW-0472">Membrane</keyword>
<protein>
    <submittedName>
        <fullName evidence="2">Uncharacterized protein</fullName>
    </submittedName>
</protein>
<accession>A0A0P0YPT0</accession>
<reference evidence="2" key="2">
    <citation type="journal article" date="2015" name="PLoS ONE">
        <title>Skin Commensal Staphylococci May Act as Reservoir for Fusidic Acid Resistance Genes.</title>
        <authorList>
            <person name="Hung W.-C."/>
            <person name="Chen H.-J."/>
            <person name="Lin Y.-T."/>
            <person name="Tsai J.-C."/>
            <person name="Chen C.-W."/>
            <person name="Lu H.-H."/>
            <person name="Tseng S.-P."/>
            <person name="Jheng Y.-Y."/>
            <person name="Leong K.H."/>
            <person name="Teng L.-J."/>
        </authorList>
    </citation>
    <scope>NUCLEOTIDE SEQUENCE</scope>
    <source>
        <strain evidence="2">TFGsc1</strain>
    </source>
</reference>
<gene>
    <name evidence="2" type="primary">aj3</name>
</gene>
<keyword evidence="1" id="KW-1133">Transmembrane helix</keyword>
<name>A0A0P0YPT0_STACP</name>
<evidence type="ECO:0000313" key="2">
    <source>
        <dbReference type="EMBL" id="BAT22925.1"/>
    </source>
</evidence>
<organism evidence="2">
    <name type="scientific">Staphylococcus capitis subsp. urealyticus</name>
    <dbReference type="NCBI Taxonomy" id="74703"/>
    <lineage>
        <taxon>Bacteria</taxon>
        <taxon>Bacillati</taxon>
        <taxon>Bacillota</taxon>
        <taxon>Bacilli</taxon>
        <taxon>Bacillales</taxon>
        <taxon>Staphylococcaceae</taxon>
        <taxon>Staphylococcus</taxon>
    </lineage>
</organism>
<evidence type="ECO:0000256" key="1">
    <source>
        <dbReference type="SAM" id="Phobius"/>
    </source>
</evidence>
<reference evidence="2" key="1">
    <citation type="submission" date="2014-04" db="EMBL/GenBank/DDBJ databases">
        <authorList>
            <person name="Xu Y.W."/>
            <person name="Yang Q."/>
        </authorList>
    </citation>
    <scope>NUCLEOTIDE SEQUENCE</scope>
    <source>
        <strain evidence="2">TFGsc1</strain>
    </source>
</reference>
<keyword evidence="1" id="KW-0812">Transmembrane</keyword>
<proteinExistence type="predicted"/>
<feature type="transmembrane region" description="Helical" evidence="1">
    <location>
        <begin position="12"/>
        <end position="36"/>
    </location>
</feature>